<organism evidence="2 3">
    <name type="scientific">Trichinella nativa</name>
    <dbReference type="NCBI Taxonomy" id="6335"/>
    <lineage>
        <taxon>Eukaryota</taxon>
        <taxon>Metazoa</taxon>
        <taxon>Ecdysozoa</taxon>
        <taxon>Nematoda</taxon>
        <taxon>Enoplea</taxon>
        <taxon>Dorylaimia</taxon>
        <taxon>Trichinellida</taxon>
        <taxon>Trichinellidae</taxon>
        <taxon>Trichinella</taxon>
    </lineage>
</organism>
<evidence type="ECO:0000313" key="3">
    <source>
        <dbReference type="Proteomes" id="UP000243006"/>
    </source>
</evidence>
<accession>A0A1Y3EAK1</accession>
<name>A0A1Y3EAK1_9BILA</name>
<dbReference type="Proteomes" id="UP000243006">
    <property type="component" value="Unassembled WGS sequence"/>
</dbReference>
<protein>
    <submittedName>
        <fullName evidence="2">Uncharacterized protein</fullName>
    </submittedName>
</protein>
<comment type="caution">
    <text evidence="2">The sequence shown here is derived from an EMBL/GenBank/DDBJ whole genome shotgun (WGS) entry which is preliminary data.</text>
</comment>
<dbReference type="AlphaFoldDB" id="A0A1Y3EAK1"/>
<proteinExistence type="predicted"/>
<evidence type="ECO:0000313" key="2">
    <source>
        <dbReference type="EMBL" id="OUC42045.1"/>
    </source>
</evidence>
<evidence type="ECO:0000256" key="1">
    <source>
        <dbReference type="SAM" id="MobiDB-lite"/>
    </source>
</evidence>
<feature type="region of interest" description="Disordered" evidence="1">
    <location>
        <begin position="1"/>
        <end position="29"/>
    </location>
</feature>
<sequence>MGEATHRLPKKSKARRKRYRRTLDQSEVSSSVFEIARRLRKKAIESGSPETV</sequence>
<reference evidence="2 3" key="1">
    <citation type="submission" date="2015-04" db="EMBL/GenBank/DDBJ databases">
        <title>Draft genome of the roundworm Trichinella nativa.</title>
        <authorList>
            <person name="Mitreva M."/>
        </authorList>
    </citation>
    <scope>NUCLEOTIDE SEQUENCE [LARGE SCALE GENOMIC DNA]</scope>
    <source>
        <strain evidence="2 3">ISS45</strain>
    </source>
</reference>
<feature type="compositionally biased region" description="Basic residues" evidence="1">
    <location>
        <begin position="7"/>
        <end position="20"/>
    </location>
</feature>
<gene>
    <name evidence="2" type="ORF">D917_10485</name>
</gene>
<dbReference type="EMBL" id="LVZM01018353">
    <property type="protein sequence ID" value="OUC42045.1"/>
    <property type="molecule type" value="Genomic_DNA"/>
</dbReference>